<dbReference type="EMBL" id="QPJC01000003">
    <property type="protein sequence ID" value="RCW45300.1"/>
    <property type="molecule type" value="Genomic_DNA"/>
</dbReference>
<gene>
    <name evidence="2" type="ORF">DFQ14_103269</name>
</gene>
<dbReference type="InterPro" id="IPR023606">
    <property type="entry name" value="CoA-Trfase_III_dom_1_sf"/>
</dbReference>
<comment type="caution">
    <text evidence="2">The sequence shown here is derived from an EMBL/GenBank/DDBJ whole genome shotgun (WGS) entry which is preliminary data.</text>
</comment>
<proteinExistence type="predicted"/>
<keyword evidence="3" id="KW-1185">Reference proteome</keyword>
<evidence type="ECO:0000313" key="2">
    <source>
        <dbReference type="EMBL" id="RCW45300.1"/>
    </source>
</evidence>
<organism evidence="2 3">
    <name type="scientific">Halopolyspora algeriensis</name>
    <dbReference type="NCBI Taxonomy" id="1500506"/>
    <lineage>
        <taxon>Bacteria</taxon>
        <taxon>Bacillati</taxon>
        <taxon>Actinomycetota</taxon>
        <taxon>Actinomycetes</taxon>
        <taxon>Actinomycetes incertae sedis</taxon>
        <taxon>Halopolyspora</taxon>
    </lineage>
</organism>
<dbReference type="RefSeq" id="WP_114452402.1">
    <property type="nucleotide sequence ID" value="NZ_QPJC01000003.1"/>
</dbReference>
<dbReference type="OrthoDB" id="9797653at2"/>
<dbReference type="AlphaFoldDB" id="A0A368VTI7"/>
<dbReference type="Proteomes" id="UP000253495">
    <property type="component" value="Unassembled WGS sequence"/>
</dbReference>
<evidence type="ECO:0000313" key="3">
    <source>
        <dbReference type="Proteomes" id="UP000253495"/>
    </source>
</evidence>
<dbReference type="Pfam" id="PF02515">
    <property type="entry name" value="CoA_transf_3"/>
    <property type="match status" value="1"/>
</dbReference>
<dbReference type="Gene3D" id="3.30.1540.10">
    <property type="entry name" value="formyl-coa transferase, domain 3"/>
    <property type="match status" value="1"/>
</dbReference>
<protein>
    <submittedName>
        <fullName evidence="2">Alpha-methylacyl-CoA racemase</fullName>
    </submittedName>
</protein>
<name>A0A368VTI7_9ACTN</name>
<dbReference type="InterPro" id="IPR050509">
    <property type="entry name" value="CoA-transferase_III"/>
</dbReference>
<sequence>MAADEDSGKRVTGRGPLSGIRVVELAGIGPAPFCAMLLADLGADVVRVDRPAGAGEQGDLLNRGKRSISVDLKHERGPAAVLGLVEQADVLLEGFRPGVAERLGVGPDACWKVNPGLVYGRMTGWGQDGPLSASAGHDIDYIALSGMLHGIGRADGPPQVPVNLLGDFGGGAMYLAVGVLAAVLESRGSGRGQVVDASIVDGSAHLGTMLFGMLATGSWSTRRGTNLLDSGAPFYDVYATADGEYMAVGALEPQFYDELLERLGLAGAVPDRDDPSNWPALRERFTEVFATRTRQEWTEIFSGSDACVAPVLSMTEAAEHPHVRARGSLVEHSGALQPAAAPRFSHTPNPEPGPVPRSGADSESVLREWRVAGAEGLLDSGAVRPNRKDA</sequence>
<dbReference type="GO" id="GO:0003824">
    <property type="term" value="F:catalytic activity"/>
    <property type="evidence" value="ECO:0007669"/>
    <property type="project" value="InterPro"/>
</dbReference>
<dbReference type="InterPro" id="IPR044855">
    <property type="entry name" value="CoA-Trfase_III_dom3_sf"/>
</dbReference>
<dbReference type="PANTHER" id="PTHR48228">
    <property type="entry name" value="SUCCINYL-COA--D-CITRAMALATE COA-TRANSFERASE"/>
    <property type="match status" value="1"/>
</dbReference>
<dbReference type="InterPro" id="IPR003673">
    <property type="entry name" value="CoA-Trfase_fam_III"/>
</dbReference>
<feature type="region of interest" description="Disordered" evidence="1">
    <location>
        <begin position="340"/>
        <end position="364"/>
    </location>
</feature>
<dbReference type="Gene3D" id="3.40.50.10540">
    <property type="entry name" value="Crotonobetainyl-coa:carnitine coa-transferase, domain 1"/>
    <property type="match status" value="1"/>
</dbReference>
<dbReference type="PANTHER" id="PTHR48228:SF5">
    <property type="entry name" value="ALPHA-METHYLACYL-COA RACEMASE"/>
    <property type="match status" value="1"/>
</dbReference>
<dbReference type="SUPFAM" id="SSF89796">
    <property type="entry name" value="CoA-transferase family III (CaiB/BaiF)"/>
    <property type="match status" value="1"/>
</dbReference>
<reference evidence="2 3" key="1">
    <citation type="submission" date="2018-07" db="EMBL/GenBank/DDBJ databases">
        <title>Genomic Encyclopedia of Type Strains, Phase III (KMG-III): the genomes of soil and plant-associated and newly described type strains.</title>
        <authorList>
            <person name="Whitman W."/>
        </authorList>
    </citation>
    <scope>NUCLEOTIDE SEQUENCE [LARGE SCALE GENOMIC DNA]</scope>
    <source>
        <strain evidence="2 3">CECT 8575</strain>
    </source>
</reference>
<evidence type="ECO:0000256" key="1">
    <source>
        <dbReference type="SAM" id="MobiDB-lite"/>
    </source>
</evidence>
<accession>A0A368VTI7</accession>